<organism evidence="4 5">
    <name type="scientific">Panagrolaimus davidi</name>
    <dbReference type="NCBI Taxonomy" id="227884"/>
    <lineage>
        <taxon>Eukaryota</taxon>
        <taxon>Metazoa</taxon>
        <taxon>Ecdysozoa</taxon>
        <taxon>Nematoda</taxon>
        <taxon>Chromadorea</taxon>
        <taxon>Rhabditida</taxon>
        <taxon>Tylenchina</taxon>
        <taxon>Panagrolaimomorpha</taxon>
        <taxon>Panagrolaimoidea</taxon>
        <taxon>Panagrolaimidae</taxon>
        <taxon>Panagrolaimus</taxon>
    </lineage>
</organism>
<dbReference type="InterPro" id="IPR011001">
    <property type="entry name" value="Saposin-like"/>
</dbReference>
<feature type="domain" description="Saposin B-type" evidence="3">
    <location>
        <begin position="48"/>
        <end position="129"/>
    </location>
</feature>
<dbReference type="InterPro" id="IPR008139">
    <property type="entry name" value="SaposinB_dom"/>
</dbReference>
<dbReference type="WBParaSite" id="PDA_v2.g10434.t1">
    <property type="protein sequence ID" value="PDA_v2.g10434.t1"/>
    <property type="gene ID" value="PDA_v2.g10434"/>
</dbReference>
<dbReference type="Proteomes" id="UP000887578">
    <property type="component" value="Unplaced"/>
</dbReference>
<feature type="chain" id="PRO_5037426101" evidence="2">
    <location>
        <begin position="20"/>
        <end position="129"/>
    </location>
</feature>
<evidence type="ECO:0000256" key="1">
    <source>
        <dbReference type="ARBA" id="ARBA00023157"/>
    </source>
</evidence>
<evidence type="ECO:0000313" key="5">
    <source>
        <dbReference type="WBParaSite" id="PDA_v2.g10434.t1"/>
    </source>
</evidence>
<dbReference type="Gene3D" id="1.10.225.10">
    <property type="entry name" value="Saposin-like"/>
    <property type="match status" value="1"/>
</dbReference>
<evidence type="ECO:0000256" key="2">
    <source>
        <dbReference type="SAM" id="SignalP"/>
    </source>
</evidence>
<dbReference type="AlphaFoldDB" id="A0A914NYG1"/>
<sequence length="129" mass="14536">MKALVIFAIIGISVALVLPQKGQKKDGDGGPDCGARKFFEPRPIHKEATLLCEMCLDLVQIGEMYADCDEAYVDKKMDEKCDSYFHTGFLDKICRDMIDDLYKELEADTDKDPAKVCSKITKTDCHYSK</sequence>
<protein>
    <submittedName>
        <fullName evidence="5">Saposin B-type domain-containing protein</fullName>
    </submittedName>
</protein>
<name>A0A914NYG1_9BILA</name>
<reference evidence="5" key="1">
    <citation type="submission" date="2022-11" db="UniProtKB">
        <authorList>
            <consortium name="WormBaseParasite"/>
        </authorList>
    </citation>
    <scope>IDENTIFICATION</scope>
</reference>
<keyword evidence="4" id="KW-1185">Reference proteome</keyword>
<dbReference type="PROSITE" id="PS50015">
    <property type="entry name" value="SAP_B"/>
    <property type="match status" value="1"/>
</dbReference>
<accession>A0A914NYG1</accession>
<evidence type="ECO:0000313" key="4">
    <source>
        <dbReference type="Proteomes" id="UP000887578"/>
    </source>
</evidence>
<keyword evidence="2" id="KW-0732">Signal</keyword>
<dbReference type="SUPFAM" id="SSF47862">
    <property type="entry name" value="Saposin"/>
    <property type="match status" value="1"/>
</dbReference>
<proteinExistence type="predicted"/>
<feature type="signal peptide" evidence="2">
    <location>
        <begin position="1"/>
        <end position="19"/>
    </location>
</feature>
<keyword evidence="1" id="KW-1015">Disulfide bond</keyword>
<evidence type="ECO:0000259" key="3">
    <source>
        <dbReference type="PROSITE" id="PS50015"/>
    </source>
</evidence>